<proteinExistence type="predicted"/>
<dbReference type="Proteomes" id="UP000694415">
    <property type="component" value="Unplaced"/>
</dbReference>
<feature type="compositionally biased region" description="Pro residues" evidence="1">
    <location>
        <begin position="119"/>
        <end position="128"/>
    </location>
</feature>
<feature type="region of interest" description="Disordered" evidence="1">
    <location>
        <begin position="102"/>
        <end position="128"/>
    </location>
</feature>
<reference evidence="2" key="2">
    <citation type="submission" date="2025-09" db="UniProtKB">
        <authorList>
            <consortium name="Ensembl"/>
        </authorList>
    </citation>
    <scope>IDENTIFICATION</scope>
</reference>
<sequence length="128" mass="13692">MGYFLFLLLLLFWFFVLFLIYDNSTLGPSCRPVTPSPVHHPGSQTRLSNTLSLGFQEPCQPQPSSPCSTGYGSDQGLLLSLPSCPMEQPGCSKGARRAWLGSQDKGSGLGHPGKVAPPCLAPFPPPCT</sequence>
<accession>A0A8C6HMT4</accession>
<organism evidence="2 3">
    <name type="scientific">Mus spicilegus</name>
    <name type="common">Mound-building mouse</name>
    <dbReference type="NCBI Taxonomy" id="10103"/>
    <lineage>
        <taxon>Eukaryota</taxon>
        <taxon>Metazoa</taxon>
        <taxon>Chordata</taxon>
        <taxon>Craniata</taxon>
        <taxon>Vertebrata</taxon>
        <taxon>Euteleostomi</taxon>
        <taxon>Mammalia</taxon>
        <taxon>Eutheria</taxon>
        <taxon>Euarchontoglires</taxon>
        <taxon>Glires</taxon>
        <taxon>Rodentia</taxon>
        <taxon>Myomorpha</taxon>
        <taxon>Muroidea</taxon>
        <taxon>Muridae</taxon>
        <taxon>Murinae</taxon>
        <taxon>Mus</taxon>
        <taxon>Mus</taxon>
    </lineage>
</organism>
<keyword evidence="3" id="KW-1185">Reference proteome</keyword>
<evidence type="ECO:0000256" key="1">
    <source>
        <dbReference type="SAM" id="MobiDB-lite"/>
    </source>
</evidence>
<reference evidence="2" key="1">
    <citation type="submission" date="2025-08" db="UniProtKB">
        <authorList>
            <consortium name="Ensembl"/>
        </authorList>
    </citation>
    <scope>IDENTIFICATION</scope>
</reference>
<evidence type="ECO:0000313" key="3">
    <source>
        <dbReference type="Proteomes" id="UP000694415"/>
    </source>
</evidence>
<evidence type="ECO:0000313" key="2">
    <source>
        <dbReference type="Ensembl" id="ENSMSIP00000023272.1"/>
    </source>
</evidence>
<name>A0A8C6HMT4_MUSSI</name>
<dbReference type="AlphaFoldDB" id="A0A8C6HMT4"/>
<dbReference type="Ensembl" id="ENSMSIT00000029371.1">
    <property type="protein sequence ID" value="ENSMSIP00000023272.1"/>
    <property type="gene ID" value="ENSMSIG00000019781.1"/>
</dbReference>
<protein>
    <submittedName>
        <fullName evidence="2">Uncharacterized protein</fullName>
    </submittedName>
</protein>